<protein>
    <submittedName>
        <fullName evidence="1">Uncharacterized protein</fullName>
    </submittedName>
</protein>
<name>A0A645JER0_9ZZZZ</name>
<sequence>MKRFGVKAGRPGAEQMAAFLLRGSKPAEKVRLLNSTAEVTLLVGAEASGIGFGVFMPGAPVQVRMLAVDGVEPTLKSVSEGTYPLAVKRAVLTAGTANDAVRNFLAEMDKADFRELVEGAGMQPVEK</sequence>
<dbReference type="EMBL" id="VSSQ01137339">
    <property type="protein sequence ID" value="MPN61139.1"/>
    <property type="molecule type" value="Genomic_DNA"/>
</dbReference>
<accession>A0A645JER0</accession>
<dbReference type="SUPFAM" id="SSF53850">
    <property type="entry name" value="Periplasmic binding protein-like II"/>
    <property type="match status" value="1"/>
</dbReference>
<organism evidence="1">
    <name type="scientific">bioreactor metagenome</name>
    <dbReference type="NCBI Taxonomy" id="1076179"/>
    <lineage>
        <taxon>unclassified sequences</taxon>
        <taxon>metagenomes</taxon>
        <taxon>ecological metagenomes</taxon>
    </lineage>
</organism>
<dbReference type="Gene3D" id="3.40.190.10">
    <property type="entry name" value="Periplasmic binding protein-like II"/>
    <property type="match status" value="2"/>
</dbReference>
<dbReference type="AlphaFoldDB" id="A0A645JER0"/>
<reference evidence="1" key="1">
    <citation type="submission" date="2019-08" db="EMBL/GenBank/DDBJ databases">
        <authorList>
            <person name="Kucharzyk K."/>
            <person name="Murdoch R.W."/>
            <person name="Higgins S."/>
            <person name="Loffler F."/>
        </authorList>
    </citation>
    <scope>NUCLEOTIDE SEQUENCE</scope>
</reference>
<gene>
    <name evidence="1" type="ORF">SDC9_208873</name>
</gene>
<comment type="caution">
    <text evidence="1">The sequence shown here is derived from an EMBL/GenBank/DDBJ whole genome shotgun (WGS) entry which is preliminary data.</text>
</comment>
<evidence type="ECO:0000313" key="1">
    <source>
        <dbReference type="EMBL" id="MPN61139.1"/>
    </source>
</evidence>
<proteinExistence type="predicted"/>